<keyword evidence="3" id="KW-1185">Reference proteome</keyword>
<sequence length="837" mass="89722">MELAIVGYKFVAVDGNIMRDMKIEHAARDAGMSLIEVIVALTLIGMVATAAAMFFISGLTTTKKLQSDQVAATVANQALDAARAVSPQPAKTGDLSGILRGRAKSDVEAAFAANAADSSDLVKTDVWDPAGLAGTSDDWVPLNYTTNVANTTYDVTTLIGGCYRSATASTSAQQCLTSRTVATDVLIYRVRAVVKWTGKGCTDQTCTYRATTLIDPSQDVFWNTNLRPYPVDDKITVSAGDTTPTETSVIGNDDIVYQTGSDPVVLTGTNGGAKKGAVARKGDGIVSYLPTDDDYSGTDQFKYSLVDAQGKTSANSALVDVRILPTAIDDQFTAPVDETKSLEVIKNDKGTVNGQGLSKKLFISMSSTLDVITTIDSDNPNASLQAARDADKVELAKWGIETDGTKINFKAPASTALGKVVTFYYYLADIEGEGSDRVVYASVKPAAVRVTVGDCMNIGDQTVTITGDEMNDRTDLDINKLNDNKSNCIIAITKVTIPTGDGMGDTLKLGNTTYNPSNGDTRGTTVSYKPQNDKPFIVLIEYQMFSSNGVFSTGTKKIITLKVVPLAVDDEYTVNVGGEQRFRPKSNDLPGNLGATASVVKVSALSGSDCGALDPTGVNFQDNEIRFVAPNTPKTCSFTYKLVPSNSALAAYGLDSNVATVTFHVGYTALQSEVQNNNGTSDEFISRTPYGQMPKGSIGNWETEIVSKIQDKNPDTKWFVNLGKFTNGKFPITAVYKLASAKQLSVYSITSANDFHDRDPKSWKIYGATSAAAVNLAPTSNLWTEIDSQTGRSWDEYKSKRTFTVASPGAYRYYMLAVSETKGGGNEFQIADWTLEY</sequence>
<dbReference type="Proteomes" id="UP000316181">
    <property type="component" value="Unassembled WGS sequence"/>
</dbReference>
<keyword evidence="1" id="KW-0472">Membrane</keyword>
<evidence type="ECO:0000313" key="2">
    <source>
        <dbReference type="EMBL" id="TQK75600.1"/>
    </source>
</evidence>
<evidence type="ECO:0000313" key="3">
    <source>
        <dbReference type="Proteomes" id="UP000316181"/>
    </source>
</evidence>
<dbReference type="Pfam" id="PF07963">
    <property type="entry name" value="N_methyl"/>
    <property type="match status" value="1"/>
</dbReference>
<dbReference type="OrthoDB" id="3295619at2"/>
<dbReference type="Pfam" id="PF17963">
    <property type="entry name" value="Big_9"/>
    <property type="match status" value="1"/>
</dbReference>
<protein>
    <submittedName>
        <fullName evidence="2">Prepilin-type N-terminal cleavage/methylation domain-containing protein</fullName>
    </submittedName>
</protein>
<gene>
    <name evidence="2" type="ORF">FB389_0230</name>
</gene>
<name>A0A542SLU5_9MICO</name>
<reference evidence="2 3" key="1">
    <citation type="submission" date="2019-06" db="EMBL/GenBank/DDBJ databases">
        <title>Sequencing the genomes of 1000 actinobacteria strains.</title>
        <authorList>
            <person name="Klenk H.-P."/>
        </authorList>
    </citation>
    <scope>NUCLEOTIDE SEQUENCE [LARGE SCALE GENOMIC DNA]</scope>
    <source>
        <strain evidence="2 3">DSM 10596</strain>
    </source>
</reference>
<feature type="transmembrane region" description="Helical" evidence="1">
    <location>
        <begin position="34"/>
        <end position="56"/>
    </location>
</feature>
<dbReference type="AlphaFoldDB" id="A0A542SLU5"/>
<dbReference type="NCBIfam" id="TIGR02532">
    <property type="entry name" value="IV_pilin_GFxxxE"/>
    <property type="match status" value="1"/>
</dbReference>
<dbReference type="PROSITE" id="PS00409">
    <property type="entry name" value="PROKAR_NTER_METHYL"/>
    <property type="match status" value="1"/>
</dbReference>
<dbReference type="Gene3D" id="2.60.120.260">
    <property type="entry name" value="Galactose-binding domain-like"/>
    <property type="match status" value="1"/>
</dbReference>
<keyword evidence="1" id="KW-0812">Transmembrane</keyword>
<keyword evidence="1" id="KW-1133">Transmembrane helix</keyword>
<evidence type="ECO:0000256" key="1">
    <source>
        <dbReference type="SAM" id="Phobius"/>
    </source>
</evidence>
<dbReference type="EMBL" id="VFNV01000001">
    <property type="protein sequence ID" value="TQK75600.1"/>
    <property type="molecule type" value="Genomic_DNA"/>
</dbReference>
<dbReference type="InterPro" id="IPR012902">
    <property type="entry name" value="N_methyl_site"/>
</dbReference>
<proteinExistence type="predicted"/>
<organism evidence="2 3">
    <name type="scientific">Rarobacter incanus</name>
    <dbReference type="NCBI Taxonomy" id="153494"/>
    <lineage>
        <taxon>Bacteria</taxon>
        <taxon>Bacillati</taxon>
        <taxon>Actinomycetota</taxon>
        <taxon>Actinomycetes</taxon>
        <taxon>Micrococcales</taxon>
        <taxon>Rarobacteraceae</taxon>
        <taxon>Rarobacter</taxon>
    </lineage>
</organism>
<comment type="caution">
    <text evidence="2">The sequence shown here is derived from an EMBL/GenBank/DDBJ whole genome shotgun (WGS) entry which is preliminary data.</text>
</comment>
<accession>A0A542SLU5</accession>